<dbReference type="InterPro" id="IPR016054">
    <property type="entry name" value="LY6_UPA_recep-like"/>
</dbReference>
<dbReference type="Pfam" id="PF00021">
    <property type="entry name" value="UPAR_LY6"/>
    <property type="match status" value="2"/>
</dbReference>
<feature type="domain" description="UPAR/Ly6" evidence="3">
    <location>
        <begin position="99"/>
        <end position="184"/>
    </location>
</feature>
<dbReference type="AlphaFoldDB" id="A0A8C1S8T8"/>
<evidence type="ECO:0000256" key="1">
    <source>
        <dbReference type="ARBA" id="ARBA00004613"/>
    </source>
</evidence>
<dbReference type="SMART" id="SM00134">
    <property type="entry name" value="LU"/>
    <property type="match status" value="1"/>
</dbReference>
<organism evidence="4 5">
    <name type="scientific">Cyprinus carpio</name>
    <name type="common">Common carp</name>
    <dbReference type="NCBI Taxonomy" id="7962"/>
    <lineage>
        <taxon>Eukaryota</taxon>
        <taxon>Metazoa</taxon>
        <taxon>Chordata</taxon>
        <taxon>Craniata</taxon>
        <taxon>Vertebrata</taxon>
        <taxon>Euteleostomi</taxon>
        <taxon>Actinopterygii</taxon>
        <taxon>Neopterygii</taxon>
        <taxon>Teleostei</taxon>
        <taxon>Ostariophysi</taxon>
        <taxon>Cypriniformes</taxon>
        <taxon>Cyprinidae</taxon>
        <taxon>Cyprininae</taxon>
        <taxon>Cyprinus</taxon>
    </lineage>
</organism>
<comment type="subcellular location">
    <subcellularLocation>
        <location evidence="1">Secreted</location>
    </subcellularLocation>
</comment>
<dbReference type="Ensembl" id="ENSCCRT00015004394.1">
    <property type="protein sequence ID" value="ENSCCRP00015004207.1"/>
    <property type="gene ID" value="ENSCCRG00015002393.1"/>
</dbReference>
<dbReference type="GO" id="GO:0005576">
    <property type="term" value="C:extracellular region"/>
    <property type="evidence" value="ECO:0007669"/>
    <property type="project" value="UniProtKB-SubCell"/>
</dbReference>
<reference evidence="4" key="1">
    <citation type="submission" date="2025-08" db="UniProtKB">
        <authorList>
            <consortium name="Ensembl"/>
        </authorList>
    </citation>
    <scope>IDENTIFICATION</scope>
</reference>
<keyword evidence="2" id="KW-0964">Secreted</keyword>
<dbReference type="SUPFAM" id="SSF57302">
    <property type="entry name" value="Snake toxin-like"/>
    <property type="match status" value="2"/>
</dbReference>
<evidence type="ECO:0000256" key="2">
    <source>
        <dbReference type="ARBA" id="ARBA00022525"/>
    </source>
</evidence>
<dbReference type="Gene3D" id="2.10.60.10">
    <property type="entry name" value="CD59"/>
    <property type="match status" value="2"/>
</dbReference>
<evidence type="ECO:0000259" key="3">
    <source>
        <dbReference type="SMART" id="SM00134"/>
    </source>
</evidence>
<dbReference type="PANTHER" id="PTHR20914:SF24">
    <property type="entry name" value="LYMPHOCYTE ANTIGEN 6 FAMILY MEMBER M2-RELATED"/>
    <property type="match status" value="1"/>
</dbReference>
<evidence type="ECO:0000313" key="5">
    <source>
        <dbReference type="Proteomes" id="UP000694700"/>
    </source>
</evidence>
<proteinExistence type="predicted"/>
<dbReference type="PANTHER" id="PTHR20914">
    <property type="entry name" value="LY6/PLAUR DOMAIN-CONTAINING PROTEIN 8"/>
    <property type="match status" value="1"/>
</dbReference>
<sequence>NTKTETFSKISPSVFHRRKQVKVKDPPTLISYKVSTERGTLFHSPPDQDGFTNLSFSSVHSFHCRYKDKEFVILLSSNTDYWHLFFTVSLSFITKGHSLSCYECSGQKGSCANQKVKTCPRGFSKCMSTTAVTQVGNDSLKVKVKDCAADCASGSMNLGIVKRSSVCCNTDRCNVRDAPDPSIDSNGKKCYSCDGKNCSNTVSCSGSEDHCITSVGENLHRRKLKSLFLQYLSYVKWLSKS</sequence>
<evidence type="ECO:0000313" key="4">
    <source>
        <dbReference type="Ensembl" id="ENSCCRP00015004207.1"/>
    </source>
</evidence>
<protein>
    <submittedName>
        <fullName evidence="4">Lymphocyte antigen 6 family member M5</fullName>
    </submittedName>
</protein>
<accession>A0A8C1S8T8</accession>
<dbReference type="InterPro" id="IPR045860">
    <property type="entry name" value="Snake_toxin-like_sf"/>
</dbReference>
<dbReference type="Proteomes" id="UP000694700">
    <property type="component" value="Unplaced"/>
</dbReference>
<name>A0A8C1S8T8_CYPCA</name>
<dbReference type="InterPro" id="IPR050918">
    <property type="entry name" value="CNF-like_PLA2_Inhibitor"/>
</dbReference>